<dbReference type="PANTHER" id="PTHR30620">
    <property type="entry name" value="PERIPLASMIC BETA-GLUCOSIDASE-RELATED"/>
    <property type="match status" value="1"/>
</dbReference>
<keyword evidence="6" id="KW-1185">Reference proteome</keyword>
<dbReference type="InterPro" id="IPR017853">
    <property type="entry name" value="GH"/>
</dbReference>
<evidence type="ECO:0000313" key="5">
    <source>
        <dbReference type="EMBL" id="BCJ45985.1"/>
    </source>
</evidence>
<dbReference type="Gene3D" id="2.60.120.430">
    <property type="entry name" value="Galactose-binding lectin"/>
    <property type="match status" value="1"/>
</dbReference>
<evidence type="ECO:0000259" key="4">
    <source>
        <dbReference type="Pfam" id="PF18559"/>
    </source>
</evidence>
<dbReference type="InterPro" id="IPR036962">
    <property type="entry name" value="Glyco_hydro_3_N_sf"/>
</dbReference>
<evidence type="ECO:0000259" key="2">
    <source>
        <dbReference type="Pfam" id="PF00933"/>
    </source>
</evidence>
<dbReference type="InterPro" id="IPR001764">
    <property type="entry name" value="Glyco_hydro_3_N"/>
</dbReference>
<dbReference type="InterPro" id="IPR002772">
    <property type="entry name" value="Glyco_hydro_3_C"/>
</dbReference>
<dbReference type="Proteomes" id="UP000676967">
    <property type="component" value="Chromosome"/>
</dbReference>
<feature type="domain" description="Glycoside hydrolase family 3 C-terminal" evidence="3">
    <location>
        <begin position="405"/>
        <end position="634"/>
    </location>
</feature>
<feature type="domain" description="Glycoside hydrolase family 3 N-terminal" evidence="2">
    <location>
        <begin position="35"/>
        <end position="364"/>
    </location>
</feature>
<dbReference type="PRINTS" id="PR00133">
    <property type="entry name" value="GLHYDRLASE3"/>
</dbReference>
<keyword evidence="1" id="KW-0378">Hydrolase</keyword>
<dbReference type="Pfam" id="PF01915">
    <property type="entry name" value="Glyco_hydro_3_C"/>
    <property type="match status" value="1"/>
</dbReference>
<name>A0ABM7M351_9ACTN</name>
<dbReference type="InterPro" id="IPR036881">
    <property type="entry name" value="Glyco_hydro_3_C_sf"/>
</dbReference>
<dbReference type="EMBL" id="AP023356">
    <property type="protein sequence ID" value="BCJ45985.1"/>
    <property type="molecule type" value="Genomic_DNA"/>
</dbReference>
<organism evidence="5 6">
    <name type="scientific">Actinoplanes ianthinogenes</name>
    <dbReference type="NCBI Taxonomy" id="122358"/>
    <lineage>
        <taxon>Bacteria</taxon>
        <taxon>Bacillati</taxon>
        <taxon>Actinomycetota</taxon>
        <taxon>Actinomycetes</taxon>
        <taxon>Micromonosporales</taxon>
        <taxon>Micromonosporaceae</taxon>
        <taxon>Actinoplanes</taxon>
    </lineage>
</organism>
<evidence type="ECO:0000259" key="3">
    <source>
        <dbReference type="Pfam" id="PF01915"/>
    </source>
</evidence>
<protein>
    <submittedName>
        <fullName evidence="5">1,4-beta-D-glucan glucohydrolase</fullName>
    </submittedName>
</protein>
<evidence type="ECO:0000256" key="1">
    <source>
        <dbReference type="ARBA" id="ARBA00022801"/>
    </source>
</evidence>
<dbReference type="PANTHER" id="PTHR30620:SF77">
    <property type="entry name" value="LYSOSOMAL BETA GLUCOSIDASE-LIKE"/>
    <property type="match status" value="1"/>
</dbReference>
<sequence length="830" mass="90674">MERLQHHADWPALRSAITPDPVVEETVTGILAQMTVEEKLGQMIQPDLVELTVEDVEAYKIGSALNGAGRWPGNDRRAGAREWTDALDGFWAAAERAYRDRPFRIPFMWATDAVHGHNNVYGATVFPHNIGLGAARDPDLLHRIGVATAREIVATGMDWTFAPTVTTPRDRRWGRTYEGYSEDPEIVDPYARAMVRGLQGDAGELRTDTRVIACAKHWVADGGTFEGEDRGIARCDEDILRNVHAAGFLAAIEAGAQSVMASYSGWIGSGRVEERVHGSEYLLNVLKDKLGFDGIVVGDWDAHPYVAGCTQGDANNVIKAGVDILMISTREKWQSVHRTALAAIRSGDIPMARVDDAVRRILRVKMRAGLWDKARPRDRTLAGDQSVLGSPEHRELAREAVRKSLVLLKNDVGALPIARTARVLVTGSAADAVAKQTGGYTVTWQGDDIGTEDFPGSSTVASAVRAVAGDCTVDPYLEHTDPAGFDVAIVAIGEDAYAEMMGTIKPWRTIEYGRLKPAYARDRETLRRLRAADVTTVTVMFSGRPLYVTPELNLSDAFVAAWLPGPDVTGLTDVLFTAPDGTVAHDFQGRLSVSWPRGRRSFAANRVPRHIPDYQPPAGEIIQKPLFAYDHGLTLRDPAPDLGDLPLDDEPDAPVAEPAGDAWFAIGPRPDGAYTFKVSATDYGPRPLPLDQVMKTSYILSEPIDEGLALTFTGARTFVYAQSPDGEHRDLRAQLRDGGVLSFAVRVHQAPDGPFWLTCHDDFPQQPTVDITGRLAALPPGVWSRLEIPLTELAAAGIELDHVDVPFMLHTEARARLDVSDVRITAKREG</sequence>
<dbReference type="Pfam" id="PF00933">
    <property type="entry name" value="Glyco_hydro_3"/>
    <property type="match status" value="1"/>
</dbReference>
<dbReference type="Gene3D" id="3.40.50.1700">
    <property type="entry name" value="Glycoside hydrolase family 3 C-terminal domain"/>
    <property type="match status" value="1"/>
</dbReference>
<feature type="domain" description="ExoP galactose-binding-like" evidence="4">
    <location>
        <begin position="706"/>
        <end position="824"/>
    </location>
</feature>
<dbReference type="SUPFAM" id="SSF52279">
    <property type="entry name" value="Beta-D-glucan exohydrolase, C-terminal domain"/>
    <property type="match status" value="1"/>
</dbReference>
<dbReference type="Pfam" id="PF18559">
    <property type="entry name" value="Exop_C"/>
    <property type="match status" value="1"/>
</dbReference>
<dbReference type="InterPro" id="IPR041443">
    <property type="entry name" value="Exop_C"/>
</dbReference>
<proteinExistence type="predicted"/>
<accession>A0ABM7M351</accession>
<dbReference type="InterPro" id="IPR051915">
    <property type="entry name" value="Cellulose_Degrad_GH3"/>
</dbReference>
<gene>
    <name evidence="5" type="ORF">Aiant_66420</name>
</gene>
<evidence type="ECO:0000313" key="6">
    <source>
        <dbReference type="Proteomes" id="UP000676967"/>
    </source>
</evidence>
<dbReference type="RefSeq" id="WP_189332846.1">
    <property type="nucleotide sequence ID" value="NZ_AP023356.1"/>
</dbReference>
<dbReference type="Gene3D" id="3.20.20.300">
    <property type="entry name" value="Glycoside hydrolase, family 3, N-terminal domain"/>
    <property type="match status" value="1"/>
</dbReference>
<reference evidence="5 6" key="1">
    <citation type="submission" date="2020-08" db="EMBL/GenBank/DDBJ databases">
        <title>Whole genome shotgun sequence of Actinoplanes ianthinogenes NBRC 13996.</title>
        <authorList>
            <person name="Komaki H."/>
            <person name="Tamura T."/>
        </authorList>
    </citation>
    <scope>NUCLEOTIDE SEQUENCE [LARGE SCALE GENOMIC DNA]</scope>
    <source>
        <strain evidence="5 6">NBRC 13996</strain>
    </source>
</reference>
<dbReference type="SUPFAM" id="SSF51445">
    <property type="entry name" value="(Trans)glycosidases"/>
    <property type="match status" value="1"/>
</dbReference>